<dbReference type="Pfam" id="PF21079">
    <property type="entry name" value="GDH_HM2"/>
    <property type="match status" value="1"/>
</dbReference>
<dbReference type="Pfam" id="PF21077">
    <property type="entry name" value="GDH_ACT3"/>
    <property type="match status" value="1"/>
</dbReference>
<protein>
    <submittedName>
        <fullName evidence="7">NAD-glutamate dehydrogenase</fullName>
    </submittedName>
</protein>
<reference evidence="7" key="1">
    <citation type="submission" date="2023-02" db="EMBL/GenBank/DDBJ databases">
        <title>Genome sequence of Hyphococcus flavus.</title>
        <authorList>
            <person name="Rong J.-C."/>
            <person name="Zhao Q."/>
            <person name="Yi M."/>
            <person name="Wu J.-Y."/>
        </authorList>
    </citation>
    <scope>NUCLEOTIDE SEQUENCE</scope>
    <source>
        <strain evidence="7">MCCC 1K03223</strain>
    </source>
</reference>
<dbReference type="InterPro" id="IPR007780">
    <property type="entry name" value="NAD_Glu_DH_bac"/>
</dbReference>
<dbReference type="GO" id="GO:0006538">
    <property type="term" value="P:L-glutamate catabolic process"/>
    <property type="evidence" value="ECO:0007669"/>
    <property type="project" value="InterPro"/>
</dbReference>
<sequence>MPDGFLTDEDSHILEQVISLAQKKKVGDFDDNGAPSAAFRSYLEQLVLYATGEDQIWSRPQSLLDRAGQAWKHSQTRKSGDSKISLRVEKGKKWTDSRLVLDIVTDDRPFLVDSISAALADAGRPVTFFSNAVVSVSRSATGKRDQSAANIRESMIHVEMEPPVAESEVEELRNDIDAVLADVTIAVADWEPMRARLASCIAQLERSRLPGMKADEQRESVQFLKWLWDNRFAFLGVRRFNYSEEKGVPNLIPDEGNDLGILTAPGRQVLKSTFQPDGKLSPAVAAFLDSKEPIIIAKSSSKSLTHRRAFMDYVAVKNYSPDGAPIGEDLFVGLFTAEAYNRPVSDIPLIRAKVDKVLEATAFTPGGHNEKALINILESYPRDELFQIDVDALCEICLGILRLFKRPRVKLFLRRDRFDRFISALLYVPRDRFNSDIRERAGQLLADTFEGRVLSFSPSFGDASLVRVHFIIGINQGAPEGPGIVELTRQVREICRTWSDGLLDAMREAHDGIAPEALIEKYEDAFGAGYRESTPPEIALEDIAALEKLNDAPIGIRAYRLPDDAESIVRIKIYKQGAPMALSKLIPTIEYLGLGVLQEASHRVTPHGDAKNDSLWVHDFYTEHGRGEKIILNEVKEAFEETILAVLEGRTEDDGFNELVLTAGINWREAWLLRAAARHHMQAGFPYSQTYIEEALSKNSPIARMLVAAFHARFNPDGPKDADQRMQDAKLANQTVVDALNDVSSLDEDRIIRRFLNLFDAMTRTNYYQRGKDGNPKTYISFKIDSHKIAELPEPKPYREIFVCGPRVDGVHLRFGPVARGGLRWSDRREDFRTEVLGLVKAQRVKNAVIVPTGSKGGFYPKQLPLGGDRNAIYEEGREAYKVFIRGLLDLTDNIVQGEVKTPARLVRWDDLDPYLVVAADKGTAAFSDTANAISEEYGFWLGDAFASGGSAGYDHKVMGITARGAWEAVKRHFREIGKDIQKEAFTVAGVGDMSGDVFGNGMLLSEKIRLVAAFDHRDIFFDPDPTPSKSFKERKRLFELPRSSWQDYDKELISKGGGVFSRSAKSIELTPEIRAALDVTEKTMTPSELIRAILKSPIELFWLGGIGTYFKADGEENWRVGDRANDSVRINADEIRASVIGEGANLGLTQLARIEYARNGGRINTDAIDNSAGVDSSDHEVNIKILLSNAVEHGELKQEERNPLLASMTDDVADHVLRHNYDQTRAVTQMEVTAAQDLDVYARFMATLEREGRLDRAIEYLPDLDQLGQLRQQNLGPTRPDLAVLLAYAKLWLFDELVASEAPDDPMFERELFGYFPEALHKYNRAIISHQLRREIIATRLSNEIVDTCGVNFVQRAADTAGVDFAAVSLAYEAVRRIYNLHDFAASVDELDNKSSAQLQTALYLEASALLKEQTFHLLDDPQAREDILNKGLKSVVGRYAEAVEEFKSALPDILPPDAAVALEDRYLRWIAQDAPEDVARNAAAIPALEFAFDIVNLATESGWSNPGVGGVFFAIGRVFNIDAVREKARREPPSDHFDKIAIRQTIEDLTARQRQLTMRVIAFSKAEPKSAPAKWTQKTIEKWCESATEAVTTFEQTSNELDLAGAVSVGKFALFTRALDALLLATDRN</sequence>
<dbReference type="SUPFAM" id="SSF51735">
    <property type="entry name" value="NAD(P)-binding Rossmann-fold domains"/>
    <property type="match status" value="1"/>
</dbReference>
<dbReference type="PANTHER" id="PTHR43403">
    <property type="entry name" value="NAD-SPECIFIC GLUTAMATE DEHYDROGENASE"/>
    <property type="match status" value="1"/>
</dbReference>
<dbReference type="PIRSF" id="PIRSF036761">
    <property type="entry name" value="GDH_Mll4104"/>
    <property type="match status" value="1"/>
</dbReference>
<evidence type="ECO:0000259" key="5">
    <source>
        <dbReference type="Pfam" id="PF21076"/>
    </source>
</evidence>
<dbReference type="Pfam" id="PF05088">
    <property type="entry name" value="Bac_GDH_CD"/>
    <property type="match status" value="1"/>
</dbReference>
<dbReference type="KEGG" id="hfl:PUV54_10945"/>
<dbReference type="GO" id="GO:0004069">
    <property type="term" value="F:L-aspartate:2-oxoglutarate aminotransferase activity"/>
    <property type="evidence" value="ECO:0007669"/>
    <property type="project" value="InterPro"/>
</dbReference>
<dbReference type="InterPro" id="IPR028971">
    <property type="entry name" value="NAD-GDH_cat"/>
</dbReference>
<dbReference type="RefSeq" id="WP_274492276.1">
    <property type="nucleotide sequence ID" value="NZ_CP118166.1"/>
</dbReference>
<evidence type="ECO:0000313" key="7">
    <source>
        <dbReference type="EMBL" id="WDI30474.1"/>
    </source>
</evidence>
<evidence type="ECO:0000259" key="3">
    <source>
        <dbReference type="Pfam" id="PF21074"/>
    </source>
</evidence>
<dbReference type="InterPro" id="IPR049064">
    <property type="entry name" value="NAD_Glu_DH_ACT3"/>
</dbReference>
<dbReference type="Pfam" id="PF21074">
    <property type="entry name" value="GDH_C"/>
    <property type="match status" value="1"/>
</dbReference>
<dbReference type="SUPFAM" id="SSF53223">
    <property type="entry name" value="Aminoacid dehydrogenase-like, N-terminal domain"/>
    <property type="match status" value="1"/>
</dbReference>
<dbReference type="InterPro" id="IPR046346">
    <property type="entry name" value="Aminoacid_DH-like_N_sf"/>
</dbReference>
<feature type="domain" description="NAD-glutamate dehydrogenase catalytic" evidence="2">
    <location>
        <begin position="736"/>
        <end position="1229"/>
    </location>
</feature>
<dbReference type="InterPro" id="IPR049059">
    <property type="entry name" value="NAD_Glu_DH_HM1"/>
</dbReference>
<evidence type="ECO:0000259" key="2">
    <source>
        <dbReference type="Pfam" id="PF05088"/>
    </source>
</evidence>
<dbReference type="InterPro" id="IPR036291">
    <property type="entry name" value="NAD(P)-bd_dom_sf"/>
</dbReference>
<organism evidence="7 8">
    <name type="scientific">Hyphococcus flavus</name>
    <dbReference type="NCBI Taxonomy" id="1866326"/>
    <lineage>
        <taxon>Bacteria</taxon>
        <taxon>Pseudomonadati</taxon>
        <taxon>Pseudomonadota</taxon>
        <taxon>Alphaproteobacteria</taxon>
        <taxon>Parvularculales</taxon>
        <taxon>Parvularculaceae</taxon>
        <taxon>Hyphococcus</taxon>
    </lineage>
</organism>
<dbReference type="PANTHER" id="PTHR43403:SF1">
    <property type="entry name" value="NAD-SPECIFIC GLUTAMATE DEHYDROGENASE"/>
    <property type="match status" value="1"/>
</dbReference>
<dbReference type="Pfam" id="PF21078">
    <property type="entry name" value="GDH_HM3"/>
    <property type="match status" value="1"/>
</dbReference>
<feature type="domain" description="NAD-glutamate dehydrogenase N-terminal ACT1" evidence="4">
    <location>
        <begin position="50"/>
        <end position="176"/>
    </location>
</feature>
<dbReference type="Proteomes" id="UP001214043">
    <property type="component" value="Chromosome"/>
</dbReference>
<dbReference type="GO" id="GO:0004352">
    <property type="term" value="F:glutamate dehydrogenase (NAD+) activity"/>
    <property type="evidence" value="ECO:0007669"/>
    <property type="project" value="InterPro"/>
</dbReference>
<dbReference type="InterPro" id="IPR024727">
    <property type="entry name" value="NAD_Glu_DH_N_ACT1"/>
</dbReference>
<feature type="domain" description="NAD-glutamate dehydrogenase ACT3" evidence="6">
    <location>
        <begin position="554"/>
        <end position="631"/>
    </location>
</feature>
<evidence type="ECO:0000313" key="8">
    <source>
        <dbReference type="Proteomes" id="UP001214043"/>
    </source>
</evidence>
<dbReference type="Pfam" id="PF21076">
    <property type="entry name" value="GDH_ACT2"/>
    <property type="match status" value="1"/>
</dbReference>
<keyword evidence="1" id="KW-0560">Oxidoreductase</keyword>
<accession>A0AAE9ZA82</accession>
<dbReference type="InterPro" id="IPR049062">
    <property type="entry name" value="NAD_Glu_DH_ACT2"/>
</dbReference>
<feature type="domain" description="NAD-glutamate dehydrogenase ACT2" evidence="5">
    <location>
        <begin position="410"/>
        <end position="499"/>
    </location>
</feature>
<proteinExistence type="predicted"/>
<dbReference type="InterPro" id="IPR048381">
    <property type="entry name" value="GDH_C"/>
</dbReference>
<evidence type="ECO:0000259" key="6">
    <source>
        <dbReference type="Pfam" id="PF21077"/>
    </source>
</evidence>
<gene>
    <name evidence="7" type="ORF">PUV54_10945</name>
</gene>
<dbReference type="Gene3D" id="3.40.50.720">
    <property type="entry name" value="NAD(P)-binding Rossmann-like Domain"/>
    <property type="match status" value="1"/>
</dbReference>
<evidence type="ECO:0000256" key="1">
    <source>
        <dbReference type="ARBA" id="ARBA00023002"/>
    </source>
</evidence>
<feature type="domain" description="NAD-specific glutamate dehydrogenase C-terminal" evidence="3">
    <location>
        <begin position="1279"/>
        <end position="1622"/>
    </location>
</feature>
<name>A0AAE9ZA82_9PROT</name>
<dbReference type="Pfam" id="PF21073">
    <property type="entry name" value="GDH_HM1"/>
    <property type="match status" value="1"/>
</dbReference>
<dbReference type="Pfam" id="PF21075">
    <property type="entry name" value="GDH_ACT1"/>
    <property type="match status" value="1"/>
</dbReference>
<evidence type="ECO:0000259" key="4">
    <source>
        <dbReference type="Pfam" id="PF21075"/>
    </source>
</evidence>
<dbReference type="InterPro" id="IPR049056">
    <property type="entry name" value="NAD_Glu_DH_HM3"/>
</dbReference>
<dbReference type="EMBL" id="CP118166">
    <property type="protein sequence ID" value="WDI30474.1"/>
    <property type="molecule type" value="Genomic_DNA"/>
</dbReference>
<dbReference type="InterPro" id="IPR049058">
    <property type="entry name" value="NAD_Glu_DH_HM2"/>
</dbReference>
<keyword evidence="8" id="KW-1185">Reference proteome</keyword>